<dbReference type="EMBL" id="JQ844201">
    <property type="protein sequence ID" value="AGS52565.1"/>
    <property type="molecule type" value="Genomic_DNA"/>
</dbReference>
<dbReference type="PROSITE" id="PS51257">
    <property type="entry name" value="PROKAR_LIPOPROTEIN"/>
    <property type="match status" value="1"/>
</dbReference>
<sequence>MKKIINEILPGNNQVNTALFCIAFACLWKVSEEVFHTFRTPPPLLGVIPLEFMDLMVNPVTQQLEGVHGDQAILMVM</sequence>
<name>A0A806KDA5_9BACT</name>
<organism evidence="1">
    <name type="scientific">uncultured bacterium contig00023</name>
    <dbReference type="NCBI Taxonomy" id="1181512"/>
    <lineage>
        <taxon>Bacteria</taxon>
        <taxon>environmental samples</taxon>
    </lineage>
</organism>
<protein>
    <submittedName>
        <fullName evidence="1">Uncharacterized protein</fullName>
    </submittedName>
</protein>
<proteinExistence type="predicted"/>
<dbReference type="AlphaFoldDB" id="A0A806KDA5"/>
<reference evidence="1" key="1">
    <citation type="submission" date="2012-03" db="EMBL/GenBank/DDBJ databases">
        <title>Functional metagenomics reveals considerable lignocellulase gene clusters in the gut microbiome of a wood-feeding higher termite.</title>
        <authorList>
            <person name="Liu N."/>
        </authorList>
    </citation>
    <scope>NUCLEOTIDE SEQUENCE</scope>
</reference>
<accession>A0A806KDA5</accession>
<evidence type="ECO:0000313" key="1">
    <source>
        <dbReference type="EMBL" id="AGS52565.1"/>
    </source>
</evidence>